<accession>A0ABW2YP02</accession>
<dbReference type="PIRSF" id="PIRSF037225">
    <property type="entry name" value="UCP037225"/>
    <property type="match status" value="1"/>
</dbReference>
<keyword evidence="2" id="KW-1185">Reference proteome</keyword>
<dbReference type="Pfam" id="PF14255">
    <property type="entry name" value="Zn_ribbon_21"/>
    <property type="match status" value="1"/>
</dbReference>
<organism evidence="1 2">
    <name type="scientific">Lysobacter koreensis</name>
    <dbReference type="NCBI Taxonomy" id="266122"/>
    <lineage>
        <taxon>Bacteria</taxon>
        <taxon>Pseudomonadati</taxon>
        <taxon>Pseudomonadota</taxon>
        <taxon>Gammaproteobacteria</taxon>
        <taxon>Lysobacterales</taxon>
        <taxon>Lysobacteraceae</taxon>
        <taxon>Lysobacter</taxon>
    </lineage>
</organism>
<gene>
    <name evidence="1" type="ORF">ACFQZQ_06345</name>
</gene>
<dbReference type="Proteomes" id="UP001597090">
    <property type="component" value="Unassembled WGS sequence"/>
</dbReference>
<dbReference type="RefSeq" id="WP_386811924.1">
    <property type="nucleotide sequence ID" value="NZ_JBHTIH010000003.1"/>
</dbReference>
<sequence>MLPSVEIQCPYCGESIVLLIDDSVGDQRYIEDCQVCCRPITVAVQLDDERQPSVSVSGEDDA</sequence>
<evidence type="ECO:0000313" key="2">
    <source>
        <dbReference type="Proteomes" id="UP001597090"/>
    </source>
</evidence>
<dbReference type="EMBL" id="JBHTIH010000003">
    <property type="protein sequence ID" value="MFD0738898.1"/>
    <property type="molecule type" value="Genomic_DNA"/>
</dbReference>
<proteinExistence type="predicted"/>
<dbReference type="InterPro" id="IPR017143">
    <property type="entry name" value="UCP037225"/>
</dbReference>
<name>A0ABW2YP02_9GAMM</name>
<reference evidence="2" key="1">
    <citation type="journal article" date="2019" name="Int. J. Syst. Evol. Microbiol.">
        <title>The Global Catalogue of Microorganisms (GCM) 10K type strain sequencing project: providing services to taxonomists for standard genome sequencing and annotation.</title>
        <authorList>
            <consortium name="The Broad Institute Genomics Platform"/>
            <consortium name="The Broad Institute Genome Sequencing Center for Infectious Disease"/>
            <person name="Wu L."/>
            <person name="Ma J."/>
        </authorList>
    </citation>
    <scope>NUCLEOTIDE SEQUENCE [LARGE SCALE GENOMIC DNA]</scope>
    <source>
        <strain evidence="2">CCUG 55491</strain>
    </source>
</reference>
<dbReference type="InterPro" id="IPR025990">
    <property type="entry name" value="zinc_ribbon_bacterial"/>
</dbReference>
<comment type="caution">
    <text evidence="1">The sequence shown here is derived from an EMBL/GenBank/DDBJ whole genome shotgun (WGS) entry which is preliminary data.</text>
</comment>
<evidence type="ECO:0000313" key="1">
    <source>
        <dbReference type="EMBL" id="MFD0738898.1"/>
    </source>
</evidence>
<protein>
    <submittedName>
        <fullName evidence="1">CPXCG motif-containing cysteine-rich protein</fullName>
    </submittedName>
</protein>